<dbReference type="EMBL" id="CP024699">
    <property type="protein sequence ID" value="ATV59464.1"/>
    <property type="molecule type" value="Genomic_DNA"/>
</dbReference>
<sequence length="708" mass="82712">MAQSKVLSLFGSKNINSLFEDIELLGKPKDVFYEVQSYNILVSVYQDNNEKSNIFEETILKLLSIMELSIEKISEKLCLEKAFIKYLVESLEIKGLIDEEMKVTSSGRNLLESYNTDERKIEQRLFKIFVDFRTKQILPFIYTDIENFETESIENETKDRLEIKVGNKTDETIIKGRKIIFDGEDVLGIESFDIIKAIKKYNRIAEKTTYSKINWLGSSKIEITKSDKIFLHLQIGLQNGNIDEPFISDGFVPQIKLLLDTIKNSIIFKKIREQESSSTISYSQEKIGRENQNTLSELIKDINKEINYLQFLENNRDEIKERISREKDVVKNIFSLVEISLFTYLKENPLSNEKLNKFKENEPDVNLEILKKMALEIGLNIDEENSSREESLLLSFSRLRINNVFNTPNIKVLLPYIIIKAKYDSNNTFHKIVNENRNILKDLYCLKKMADSSGHTTKVDLLTLYNQYSFDNNKFNNSMDLINNIFEKYKKFIENLLNSKMSINKENQKVIIVEKDREVSSQKKLDADIELEKNLGNLYLYYLRDSLKDDFRMISPNKKESELPKGNDYIITLTRIIEDFLTYLDYEKIKYSNIEEAIQNIESFYGKKLSDSLRYTNSKRYINELKGEKSSLGAKAIVFLSSLKGDYKSLLENLIKENFIELIEELIELRGHRNNIENNLKDIGEINLLRDRLFKSLKLIGGYCYGEE</sequence>
<evidence type="ECO:0000256" key="1">
    <source>
        <dbReference type="SAM" id="Coils"/>
    </source>
</evidence>
<feature type="coiled-coil region" evidence="1">
    <location>
        <begin position="295"/>
        <end position="329"/>
    </location>
</feature>
<evidence type="ECO:0000313" key="2">
    <source>
        <dbReference type="EMBL" id="ATV59464.1"/>
    </source>
</evidence>
<accession>A0A2D3NXT0</accession>
<name>A0A2D3NXT0_9FUSO</name>
<dbReference type="RefSeq" id="WP_100024911.1">
    <property type="nucleotide sequence ID" value="NZ_CP024699.1"/>
</dbReference>
<gene>
    <name evidence="2" type="ORF">CTM72_06805</name>
</gene>
<reference evidence="2 3" key="1">
    <citation type="submission" date="2017-11" db="EMBL/GenBank/DDBJ databases">
        <title>Genome sequencing of Fusobacterium periodonticum KCOM 1261.</title>
        <authorList>
            <person name="Kook J.-K."/>
            <person name="Park S.-N."/>
            <person name="Lim Y.K."/>
        </authorList>
    </citation>
    <scope>NUCLEOTIDE SEQUENCE [LARGE SCALE GENOMIC DNA]</scope>
    <source>
        <strain evidence="2 3">KCOM 1261</strain>
    </source>
</reference>
<proteinExistence type="predicted"/>
<dbReference type="Proteomes" id="UP000230056">
    <property type="component" value="Chromosome"/>
</dbReference>
<organism evidence="2 3">
    <name type="scientific">Fusobacterium pseudoperiodonticum</name>
    <dbReference type="NCBI Taxonomy" id="2663009"/>
    <lineage>
        <taxon>Bacteria</taxon>
        <taxon>Fusobacteriati</taxon>
        <taxon>Fusobacteriota</taxon>
        <taxon>Fusobacteriia</taxon>
        <taxon>Fusobacteriales</taxon>
        <taxon>Fusobacteriaceae</taxon>
        <taxon>Fusobacterium</taxon>
    </lineage>
</organism>
<keyword evidence="1" id="KW-0175">Coiled coil</keyword>
<evidence type="ECO:0000313" key="3">
    <source>
        <dbReference type="Proteomes" id="UP000230056"/>
    </source>
</evidence>
<protein>
    <submittedName>
        <fullName evidence="2">Uncharacterized protein</fullName>
    </submittedName>
</protein>
<dbReference type="AlphaFoldDB" id="A0A2D3NXT0"/>